<comment type="caution">
    <text evidence="1">The sequence shown here is derived from an EMBL/GenBank/DDBJ whole genome shotgun (WGS) entry which is preliminary data.</text>
</comment>
<accession>A0ACC1L7E3</accession>
<reference evidence="1" key="1">
    <citation type="submission" date="2022-07" db="EMBL/GenBank/DDBJ databases">
        <title>Phylogenomic reconstructions and comparative analyses of Kickxellomycotina fungi.</title>
        <authorList>
            <person name="Reynolds N.K."/>
            <person name="Stajich J.E."/>
            <person name="Barry K."/>
            <person name="Grigoriev I.V."/>
            <person name="Crous P."/>
            <person name="Smith M.E."/>
        </authorList>
    </citation>
    <scope>NUCLEOTIDE SEQUENCE</scope>
    <source>
        <strain evidence="1">BCRC 34780</strain>
    </source>
</reference>
<evidence type="ECO:0000313" key="1">
    <source>
        <dbReference type="EMBL" id="KAJ2802764.1"/>
    </source>
</evidence>
<protein>
    <submittedName>
        <fullName evidence="1">Uncharacterized protein</fullName>
    </submittedName>
</protein>
<dbReference type="Proteomes" id="UP001140087">
    <property type="component" value="Unassembled WGS sequence"/>
</dbReference>
<name>A0ACC1L7E3_9FUNG</name>
<dbReference type="EMBL" id="JANBUN010000570">
    <property type="protein sequence ID" value="KAJ2802764.1"/>
    <property type="molecule type" value="Genomic_DNA"/>
</dbReference>
<keyword evidence="2" id="KW-1185">Reference proteome</keyword>
<evidence type="ECO:0000313" key="2">
    <source>
        <dbReference type="Proteomes" id="UP001140087"/>
    </source>
</evidence>
<sequence length="202" mass="22538">MPWAGKRIVTLGSGAEDLPQNLLTAAEERCLLDPSRRTGYIVNGWAFSDPWESALSETYPRAHGYITRCLWSGHGVWSQISVEARARGRPAPPENAVLCNLTLKQYYWSDGHCRGCKCCSCKDSQGSRDTTKFGLGQVVPIMTCWSHNPSTGFRTRWTQNDVRGKWAGHRLGIVARDSVPADWEDVTEAVRATLIRLTGETR</sequence>
<organism evidence="1 2">
    <name type="scientific">Coemansia helicoidea</name>
    <dbReference type="NCBI Taxonomy" id="1286919"/>
    <lineage>
        <taxon>Eukaryota</taxon>
        <taxon>Fungi</taxon>
        <taxon>Fungi incertae sedis</taxon>
        <taxon>Zoopagomycota</taxon>
        <taxon>Kickxellomycotina</taxon>
        <taxon>Kickxellomycetes</taxon>
        <taxon>Kickxellales</taxon>
        <taxon>Kickxellaceae</taxon>
        <taxon>Coemansia</taxon>
    </lineage>
</organism>
<gene>
    <name evidence="1" type="ORF">H4R21_002297</name>
</gene>
<proteinExistence type="predicted"/>